<evidence type="ECO:0000259" key="6">
    <source>
        <dbReference type="Pfam" id="PF04263"/>
    </source>
</evidence>
<dbReference type="BioCyc" id="PMAR862515-HMP:GMOO-346-MONOMER"/>
<evidence type="ECO:0000259" key="7">
    <source>
        <dbReference type="Pfam" id="PF21275"/>
    </source>
</evidence>
<feature type="domain" description="Thiamin pyrophosphokinase-like substrate-binding" evidence="7">
    <location>
        <begin position="143"/>
        <end position="211"/>
    </location>
</feature>
<dbReference type="PANTHER" id="PTHR41299">
    <property type="entry name" value="THIAMINE PYROPHOSPHOKINASE"/>
    <property type="match status" value="1"/>
</dbReference>
<dbReference type="eggNOG" id="COG1564">
    <property type="taxonomic scope" value="Bacteria"/>
</dbReference>
<dbReference type="InterPro" id="IPR049442">
    <property type="entry name" value="Thi_PPkinase-like_C"/>
</dbReference>
<reference evidence="8" key="1">
    <citation type="submission" date="2010-07" db="EMBL/GenBank/DDBJ databases">
        <authorList>
            <person name="Muzny D."/>
            <person name="Qin X."/>
            <person name="Deng J."/>
            <person name="Jiang H."/>
            <person name="Liu Y."/>
            <person name="Qu J."/>
            <person name="Song X.-Z."/>
            <person name="Zhang L."/>
            <person name="Thornton R."/>
            <person name="Coyle M."/>
            <person name="Francisco L."/>
            <person name="Jackson L."/>
            <person name="Javaid M."/>
            <person name="Korchina V."/>
            <person name="Kovar C."/>
            <person name="Mata R."/>
            <person name="Mathew T."/>
            <person name="Ngo R."/>
            <person name="Nguyen L."/>
            <person name="Nguyen N."/>
            <person name="Okwuonu G."/>
            <person name="Ongeri F."/>
            <person name="Pham C."/>
            <person name="Simmons D."/>
            <person name="Wilczek-Boney K."/>
            <person name="Hale W."/>
            <person name="Jakkamsetti A."/>
            <person name="Pham P."/>
            <person name="Ruth R."/>
            <person name="San Lucas F."/>
            <person name="Warren J."/>
            <person name="Zhang J."/>
            <person name="Zhao Z."/>
            <person name="Zhou C."/>
            <person name="Zhu D."/>
            <person name="Lee S."/>
            <person name="Bess C."/>
            <person name="Blankenburg K."/>
            <person name="Forbes L."/>
            <person name="Fu Q."/>
            <person name="Gubbala S."/>
            <person name="Hirani K."/>
            <person name="Jayaseelan J.C."/>
            <person name="Lara F."/>
            <person name="Munidasa M."/>
            <person name="Palculict T."/>
            <person name="Patil S."/>
            <person name="Pu L.-L."/>
            <person name="Saada N."/>
            <person name="Tang L."/>
            <person name="Weissenberger G."/>
            <person name="Zhu Y."/>
            <person name="Hemphill L."/>
            <person name="Shang Y."/>
            <person name="Youmans B."/>
            <person name="Ayvaz T."/>
            <person name="Ross M."/>
            <person name="Santibanez J."/>
            <person name="Aqrawi P."/>
            <person name="Gross S."/>
            <person name="Joshi V."/>
            <person name="Fowler G."/>
            <person name="Nazareth L."/>
            <person name="Reid J."/>
            <person name="Worley K."/>
            <person name="Petrosino J."/>
            <person name="Highlander S."/>
            <person name="Gibbs R."/>
        </authorList>
    </citation>
    <scope>NUCLEOTIDE SEQUENCE [LARGE SCALE GENOMIC DNA]</scope>
    <source>
        <strain evidence="8">DSM 16973</strain>
    </source>
</reference>
<dbReference type="PANTHER" id="PTHR41299:SF1">
    <property type="entry name" value="THIAMINE PYROPHOSPHOKINASE"/>
    <property type="match status" value="1"/>
</dbReference>
<dbReference type="InterPro" id="IPR007371">
    <property type="entry name" value="TPK_catalytic"/>
</dbReference>
<dbReference type="InterPro" id="IPR006282">
    <property type="entry name" value="Thi_PPkinase"/>
</dbReference>
<evidence type="ECO:0000256" key="2">
    <source>
        <dbReference type="ARBA" id="ARBA00022741"/>
    </source>
</evidence>
<dbReference type="Gene3D" id="3.40.50.10240">
    <property type="entry name" value="Thiamin pyrophosphokinase, catalytic domain"/>
    <property type="match status" value="1"/>
</dbReference>
<dbReference type="Pfam" id="PF21275">
    <property type="entry name" value="Thi_PPkinase_C"/>
    <property type="match status" value="1"/>
</dbReference>
<evidence type="ECO:0000256" key="3">
    <source>
        <dbReference type="ARBA" id="ARBA00022777"/>
    </source>
</evidence>
<dbReference type="AlphaFoldDB" id="E0NQ85"/>
<proteinExistence type="predicted"/>
<dbReference type="InterPro" id="IPR053149">
    <property type="entry name" value="TPK"/>
</dbReference>
<dbReference type="CDD" id="cd07995">
    <property type="entry name" value="TPK"/>
    <property type="match status" value="1"/>
</dbReference>
<dbReference type="SUPFAM" id="SSF63999">
    <property type="entry name" value="Thiamin pyrophosphokinase, catalytic domain"/>
    <property type="match status" value="1"/>
</dbReference>
<evidence type="ECO:0000313" key="8">
    <source>
        <dbReference type="EMBL" id="EFM02731.1"/>
    </source>
</evidence>
<sequence>MTDRYPQLTEQYAPDAVILGDGDYPRHALPLRILHNARYLCCCDGAGAAFIKQGGMPHAIVGDGDSLSPTFKQQYASLIHLINEQDDNDLTKATHHCMSCGARRIAYLGATGKRDDHTIGNISLLMRYYREFGLFPVMITDFGYFTPASGTCRFDTFCGQQVSIFNFGCTELRGDGFRWAPYAYSSLWQGTLNEALGTEVQLCGNGCFLVYRAFSPLKDNRLS</sequence>
<keyword evidence="1 8" id="KW-0808">Transferase</keyword>
<dbReference type="OrthoDB" id="1132102at2"/>
<accession>E0NQ85</accession>
<evidence type="ECO:0000313" key="9">
    <source>
        <dbReference type="Proteomes" id="UP000004394"/>
    </source>
</evidence>
<dbReference type="HOGENOM" id="CLU_044237_2_0_10"/>
<name>E0NQ85_9BACT</name>
<evidence type="ECO:0000256" key="1">
    <source>
        <dbReference type="ARBA" id="ARBA00022679"/>
    </source>
</evidence>
<organism evidence="8 9">
    <name type="scientific">Hoylesella marshii DSM 16973 = JCM 13450</name>
    <dbReference type="NCBI Taxonomy" id="862515"/>
    <lineage>
        <taxon>Bacteria</taxon>
        <taxon>Pseudomonadati</taxon>
        <taxon>Bacteroidota</taxon>
        <taxon>Bacteroidia</taxon>
        <taxon>Bacteroidales</taxon>
        <taxon>Prevotellaceae</taxon>
        <taxon>Hoylesella</taxon>
    </lineage>
</organism>
<gene>
    <name evidence="8" type="ORF">HMPREF0658_0336</name>
</gene>
<keyword evidence="9" id="KW-1185">Reference proteome</keyword>
<dbReference type="Proteomes" id="UP000004394">
    <property type="component" value="Unassembled WGS sequence"/>
</dbReference>
<dbReference type="GO" id="GO:0005524">
    <property type="term" value="F:ATP binding"/>
    <property type="evidence" value="ECO:0007669"/>
    <property type="project" value="UniProtKB-KW"/>
</dbReference>
<evidence type="ECO:0000256" key="4">
    <source>
        <dbReference type="ARBA" id="ARBA00022840"/>
    </source>
</evidence>
<keyword evidence="4" id="KW-0067">ATP-binding</keyword>
<keyword evidence="3" id="KW-0418">Kinase</keyword>
<dbReference type="NCBIfam" id="TIGR01378">
    <property type="entry name" value="thi_PPkinase"/>
    <property type="match status" value="1"/>
</dbReference>
<comment type="caution">
    <text evidence="8">The sequence shown here is derived from an EMBL/GenBank/DDBJ whole genome shotgun (WGS) entry which is preliminary data.</text>
</comment>
<dbReference type="EMBL" id="AEEI01000013">
    <property type="protein sequence ID" value="EFM02731.1"/>
    <property type="molecule type" value="Genomic_DNA"/>
</dbReference>
<evidence type="ECO:0000256" key="5">
    <source>
        <dbReference type="NCBIfam" id="TIGR01378"/>
    </source>
</evidence>
<dbReference type="GO" id="GO:0006772">
    <property type="term" value="P:thiamine metabolic process"/>
    <property type="evidence" value="ECO:0007669"/>
    <property type="project" value="UniProtKB-UniRule"/>
</dbReference>
<dbReference type="InterPro" id="IPR036759">
    <property type="entry name" value="TPK_catalytic_sf"/>
</dbReference>
<dbReference type="EC" id="2.7.6.2" evidence="5"/>
<dbReference type="GO" id="GO:0016301">
    <property type="term" value="F:kinase activity"/>
    <property type="evidence" value="ECO:0007669"/>
    <property type="project" value="UniProtKB-KW"/>
</dbReference>
<keyword evidence="2" id="KW-0547">Nucleotide-binding</keyword>
<protein>
    <recommendedName>
        <fullName evidence="5">Thiamine diphosphokinase</fullName>
        <ecNumber evidence="5">2.7.6.2</ecNumber>
    </recommendedName>
</protein>
<dbReference type="GO" id="GO:0004788">
    <property type="term" value="F:thiamine diphosphokinase activity"/>
    <property type="evidence" value="ECO:0007669"/>
    <property type="project" value="UniProtKB-UniRule"/>
</dbReference>
<dbReference type="STRING" id="862515.HMPREF0658_0336"/>
<dbReference type="Pfam" id="PF04263">
    <property type="entry name" value="TPK_catalytic"/>
    <property type="match status" value="1"/>
</dbReference>
<dbReference type="GO" id="GO:0009229">
    <property type="term" value="P:thiamine diphosphate biosynthetic process"/>
    <property type="evidence" value="ECO:0007669"/>
    <property type="project" value="InterPro"/>
</dbReference>
<feature type="domain" description="Thiamin pyrophosphokinase catalytic" evidence="6">
    <location>
        <begin position="33"/>
        <end position="130"/>
    </location>
</feature>